<evidence type="ECO:0000313" key="5">
    <source>
        <dbReference type="EMBL" id="MDI1474937.1"/>
    </source>
</evidence>
<gene>
    <name evidence="5" type="ORF">QEZ38_09685</name>
</gene>
<dbReference type="InterPro" id="IPR059115">
    <property type="entry name" value="Rib"/>
</dbReference>
<feature type="compositionally biased region" description="Basic and acidic residues" evidence="2">
    <location>
        <begin position="230"/>
        <end position="256"/>
    </location>
</feature>
<evidence type="ECO:0000313" key="6">
    <source>
        <dbReference type="Proteomes" id="UP001160991"/>
    </source>
</evidence>
<feature type="domain" description="Rib" evidence="3">
    <location>
        <begin position="282"/>
        <end position="357"/>
    </location>
</feature>
<reference evidence="5" key="1">
    <citation type="submission" date="2023-04" db="EMBL/GenBank/DDBJ databases">
        <title>A new Streptococcus species isolated from the patient with bacteremia.</title>
        <authorList>
            <person name="Chen Y.-S."/>
            <person name="Lee C.-Y."/>
            <person name="Chan C.-K."/>
        </authorList>
    </citation>
    <scope>NUCLEOTIDE SEQUENCE</scope>
    <source>
        <strain evidence="5">ST22-14</strain>
    </source>
</reference>
<dbReference type="EMBL" id="JARZZP010000032">
    <property type="protein sequence ID" value="MDI1474937.1"/>
    <property type="molecule type" value="Genomic_DNA"/>
</dbReference>
<comment type="caution">
    <text evidence="5">The sequence shown here is derived from an EMBL/GenBank/DDBJ whole genome shotgun (WGS) entry which is preliminary data.</text>
</comment>
<evidence type="ECO:0000259" key="4">
    <source>
        <dbReference type="Pfam" id="PF18938"/>
    </source>
</evidence>
<dbReference type="Proteomes" id="UP001160991">
    <property type="component" value="Unassembled WGS sequence"/>
</dbReference>
<feature type="domain" description="Atypical Rib" evidence="4">
    <location>
        <begin position="197"/>
        <end position="279"/>
    </location>
</feature>
<dbReference type="Pfam" id="PF18938">
    <property type="entry name" value="aRib"/>
    <property type="match status" value="1"/>
</dbReference>
<accession>A0ABT6PGI1</accession>
<keyword evidence="6" id="KW-1185">Reference proteome</keyword>
<dbReference type="InterPro" id="IPR044024">
    <property type="entry name" value="aRib"/>
</dbReference>
<dbReference type="Gene3D" id="3.10.20.890">
    <property type="match status" value="3"/>
</dbReference>
<dbReference type="Pfam" id="PF08428">
    <property type="entry name" value="Rib"/>
    <property type="match status" value="1"/>
</dbReference>
<proteinExistence type="predicted"/>
<dbReference type="InterPro" id="IPR012706">
    <property type="entry name" value="Rib_alpha_Esp_rpt"/>
</dbReference>
<evidence type="ECO:0000256" key="1">
    <source>
        <dbReference type="ARBA" id="ARBA00022729"/>
    </source>
</evidence>
<dbReference type="RefSeq" id="WP_281335782.1">
    <property type="nucleotide sequence ID" value="NZ_JARZZP010000032.1"/>
</dbReference>
<evidence type="ECO:0000259" key="3">
    <source>
        <dbReference type="Pfam" id="PF08428"/>
    </source>
</evidence>
<dbReference type="NCBIfam" id="TIGR02331">
    <property type="entry name" value="rib_alpha"/>
    <property type="match status" value="1"/>
</dbReference>
<organism evidence="5 6">
    <name type="scientific">Streptococcus taonis</name>
    <dbReference type="NCBI Taxonomy" id="3041623"/>
    <lineage>
        <taxon>Bacteria</taxon>
        <taxon>Bacillati</taxon>
        <taxon>Bacillota</taxon>
        <taxon>Bacilli</taxon>
        <taxon>Lactobacillales</taxon>
        <taxon>Streptococcaceae</taxon>
        <taxon>Streptococcus</taxon>
    </lineage>
</organism>
<feature type="non-terminal residue" evidence="5">
    <location>
        <position position="386"/>
    </location>
</feature>
<evidence type="ECO:0000256" key="2">
    <source>
        <dbReference type="SAM" id="MobiDB-lite"/>
    </source>
</evidence>
<protein>
    <submittedName>
        <fullName evidence="5">Rib/alpha-like domain-containing protein</fullName>
    </submittedName>
</protein>
<feature type="region of interest" description="Disordered" evidence="2">
    <location>
        <begin position="230"/>
        <end position="386"/>
    </location>
</feature>
<sequence>PDARLADKKGQEVEDASKVVDKVEKDGNNVVVTYKDGSKDTKPLSEFVNVAPKVEVPYSNEANKQIYVYTGENTDLTFKGTDEKEVKDLYLRGPGDVSWNNANKYGFTTGKVENGAVTGEGSVSEDKTSATIKMTGTTNLKAGQEWTSFIVSKDNNGELSNTDYRALDVDPNAKEKPGYVRFVVKNQTSKYDIATPAPADKVEVADPTKVTDAELDKIKEKLQLKYNKDNDDANIAKDTPVNKDGKIQSVTKDDKGNLVVTYKDGSKDTKPLSEFVTKKPKQADKNEPTPKAQTVDKGTEPKAEDSIGNLKDLPKGTTVAFKEPVDTATPGEKPATVVVTYPDGSTDEVPVKVTVQEPSSEPKQADKNEPTPKAQTVDKGTEPKAE</sequence>
<name>A0ABT6PGI1_9STRE</name>
<feature type="non-terminal residue" evidence="5">
    <location>
        <position position="1"/>
    </location>
</feature>
<keyword evidence="1" id="KW-0732">Signal</keyword>